<feature type="compositionally biased region" description="Basic and acidic residues" evidence="1">
    <location>
        <begin position="1"/>
        <end position="14"/>
    </location>
</feature>
<dbReference type="AlphaFoldDB" id="A0A3P8HSC4"/>
<proteinExistence type="predicted"/>
<sequence>MVKKEALKRSKESKQASSSLVKGLRFEARFTWRTKHQSYGGGARRWQQQEPGSRAKPRRPSVENRQRVSSPKMGPSNGRRTADGEDQGQAPHVGRLEFAMEGDIGN</sequence>
<evidence type="ECO:0000313" key="2">
    <source>
        <dbReference type="EMBL" id="VDP48993.1"/>
    </source>
</evidence>
<dbReference type="Proteomes" id="UP000272942">
    <property type="component" value="Unassembled WGS sequence"/>
</dbReference>
<feature type="region of interest" description="Disordered" evidence="1">
    <location>
        <begin position="1"/>
        <end position="106"/>
    </location>
</feature>
<protein>
    <submittedName>
        <fullName evidence="2">Uncharacterized protein</fullName>
    </submittedName>
</protein>
<evidence type="ECO:0000313" key="3">
    <source>
        <dbReference type="Proteomes" id="UP000272942"/>
    </source>
</evidence>
<organism evidence="2 3">
    <name type="scientific">Echinostoma caproni</name>
    <dbReference type="NCBI Taxonomy" id="27848"/>
    <lineage>
        <taxon>Eukaryota</taxon>
        <taxon>Metazoa</taxon>
        <taxon>Spiralia</taxon>
        <taxon>Lophotrochozoa</taxon>
        <taxon>Platyhelminthes</taxon>
        <taxon>Trematoda</taxon>
        <taxon>Digenea</taxon>
        <taxon>Plagiorchiida</taxon>
        <taxon>Echinostomata</taxon>
        <taxon>Echinostomatoidea</taxon>
        <taxon>Echinostomatidae</taxon>
        <taxon>Echinostoma</taxon>
    </lineage>
</organism>
<name>A0A3P8HSC4_9TREM</name>
<evidence type="ECO:0000256" key="1">
    <source>
        <dbReference type="SAM" id="MobiDB-lite"/>
    </source>
</evidence>
<reference evidence="2 3" key="1">
    <citation type="submission" date="2018-11" db="EMBL/GenBank/DDBJ databases">
        <authorList>
            <consortium name="Pathogen Informatics"/>
        </authorList>
    </citation>
    <scope>NUCLEOTIDE SEQUENCE [LARGE SCALE GENOMIC DNA]</scope>
    <source>
        <strain evidence="2 3">Egypt</strain>
    </source>
</reference>
<accession>A0A3P8HSC4</accession>
<keyword evidence="3" id="KW-1185">Reference proteome</keyword>
<dbReference type="EMBL" id="UZAN01018518">
    <property type="protein sequence ID" value="VDP48993.1"/>
    <property type="molecule type" value="Genomic_DNA"/>
</dbReference>
<gene>
    <name evidence="2" type="ORF">ECPE_LOCUS1899</name>
</gene>